<reference evidence="1 2" key="1">
    <citation type="journal article" date="2016" name="Nat. Commun.">
        <title>Thousands of microbial genomes shed light on interconnected biogeochemical processes in an aquifer system.</title>
        <authorList>
            <person name="Anantharaman K."/>
            <person name="Brown C.T."/>
            <person name="Hug L.A."/>
            <person name="Sharon I."/>
            <person name="Castelle C.J."/>
            <person name="Probst A.J."/>
            <person name="Thomas B.C."/>
            <person name="Singh A."/>
            <person name="Wilkins M.J."/>
            <person name="Karaoz U."/>
            <person name="Brodie E.L."/>
            <person name="Williams K.H."/>
            <person name="Hubbard S.S."/>
            <person name="Banfield J.F."/>
        </authorList>
    </citation>
    <scope>NUCLEOTIDE SEQUENCE [LARGE SCALE GENOMIC DNA]</scope>
</reference>
<evidence type="ECO:0000313" key="2">
    <source>
        <dbReference type="Proteomes" id="UP000177652"/>
    </source>
</evidence>
<sequence length="80" mass="8575">MVSEIAGTLSAVTGGGHYGIARLARPIGNNQAYALINRDTAGRNDLRERLGGKLQVGVEIVITEYDDSRASIVAHRIRAK</sequence>
<evidence type="ECO:0000313" key="1">
    <source>
        <dbReference type="EMBL" id="OGG65736.1"/>
    </source>
</evidence>
<dbReference type="Proteomes" id="UP000177652">
    <property type="component" value="Unassembled WGS sequence"/>
</dbReference>
<proteinExistence type="predicted"/>
<dbReference type="STRING" id="1798497.A3D71_03835"/>
<comment type="caution">
    <text evidence="1">The sequence shown here is derived from an EMBL/GenBank/DDBJ whole genome shotgun (WGS) entry which is preliminary data.</text>
</comment>
<dbReference type="EMBL" id="MFLK01000033">
    <property type="protein sequence ID" value="OGG65736.1"/>
    <property type="molecule type" value="Genomic_DNA"/>
</dbReference>
<gene>
    <name evidence="1" type="ORF">A3D71_03835</name>
</gene>
<dbReference type="AlphaFoldDB" id="A0A1F6DWH4"/>
<protein>
    <submittedName>
        <fullName evidence="1">Uncharacterized protein</fullName>
    </submittedName>
</protein>
<name>A0A1F6DWH4_9BACT</name>
<accession>A0A1F6DWH4</accession>
<organism evidence="1 2">
    <name type="scientific">Candidatus Kaiserbacteria bacterium RIFCSPHIGHO2_02_FULL_55_20</name>
    <dbReference type="NCBI Taxonomy" id="1798497"/>
    <lineage>
        <taxon>Bacteria</taxon>
        <taxon>Candidatus Kaiseribacteriota</taxon>
    </lineage>
</organism>